<feature type="transmembrane region" description="Helical" evidence="6">
    <location>
        <begin position="321"/>
        <end position="346"/>
    </location>
</feature>
<feature type="transmembrane region" description="Helical" evidence="6">
    <location>
        <begin position="430"/>
        <end position="449"/>
    </location>
</feature>
<feature type="transmembrane region" description="Helical" evidence="6">
    <location>
        <begin position="367"/>
        <end position="387"/>
    </location>
</feature>
<dbReference type="EMBL" id="QZKU01000075">
    <property type="protein sequence ID" value="RJP20674.1"/>
    <property type="molecule type" value="Genomic_DNA"/>
</dbReference>
<keyword evidence="3 6" id="KW-0812">Transmembrane</keyword>
<keyword evidence="2" id="KW-1003">Cell membrane</keyword>
<organism evidence="7 8">
    <name type="scientific">Abyssobacteria bacterium (strain SURF_5)</name>
    <dbReference type="NCBI Taxonomy" id="2093360"/>
    <lineage>
        <taxon>Bacteria</taxon>
        <taxon>Pseudomonadati</taxon>
        <taxon>Candidatus Hydrogenedentota</taxon>
        <taxon>Candidatus Abyssobacteria</taxon>
    </lineage>
</organism>
<feature type="transmembrane region" description="Helical" evidence="6">
    <location>
        <begin position="82"/>
        <end position="103"/>
    </location>
</feature>
<evidence type="ECO:0000256" key="4">
    <source>
        <dbReference type="ARBA" id="ARBA00022989"/>
    </source>
</evidence>
<feature type="transmembrane region" description="Helical" evidence="6">
    <location>
        <begin position="399"/>
        <end position="418"/>
    </location>
</feature>
<evidence type="ECO:0000313" key="8">
    <source>
        <dbReference type="Proteomes" id="UP000265882"/>
    </source>
</evidence>
<dbReference type="InterPro" id="IPR050833">
    <property type="entry name" value="Poly_Biosynth_Transport"/>
</dbReference>
<sequence length="518" mass="57584">MAPPSPCRRRRVAVVARREIDWRRLSFAATQGVNCRTRRRMTITPDADSAMRGMDRMAHGVVSRIPPLLLAHRRLDTFSSNVFIVFTVKAISTVVGMATGILVARSLGPTGKGSYALITTLPALVFCLVHLGVAEANVYFLRKQTHQMDPAVIRGNTMAFTILISGFTVATLLLLKPYLCSTFLSELPDIYFYIILLLVPFFLFDTFGSSLLVAFEQFKLLSAINLALRFVDTFVVVAVLYIFDLGLMGVVLAYLLYFVLKSAAFFLVGFWRQPIRRIPDLRSMYSSIKFGLKSHAQSLTGVLHYKIDIYILALFLTPGDIGYYSIAVALVSLIFYIPDVVGHVMYPKVASLNEKDAHLFTAQTCRNTLFVTILPAAGIIVFGRFLIRLLYGQEFLPATSALYLLMPGTITMCLYKILTRNFTSRNRQELTVFAGLFGLLINVGLNLMLIPRMGIAGAALATSISYSSTSILLLFFFLRQSGIRAKDSLFINGSDISAIVQTGQSIVFPHKIKPRVQV</sequence>
<dbReference type="GO" id="GO:0005886">
    <property type="term" value="C:plasma membrane"/>
    <property type="evidence" value="ECO:0007669"/>
    <property type="project" value="UniProtKB-SubCell"/>
</dbReference>
<feature type="transmembrane region" description="Helical" evidence="6">
    <location>
        <begin position="190"/>
        <end position="214"/>
    </location>
</feature>
<evidence type="ECO:0000313" key="7">
    <source>
        <dbReference type="EMBL" id="RJP20674.1"/>
    </source>
</evidence>
<comment type="subcellular location">
    <subcellularLocation>
        <location evidence="1">Cell membrane</location>
        <topology evidence="1">Multi-pass membrane protein</topology>
    </subcellularLocation>
</comment>
<evidence type="ECO:0000256" key="1">
    <source>
        <dbReference type="ARBA" id="ARBA00004651"/>
    </source>
</evidence>
<feature type="transmembrane region" description="Helical" evidence="6">
    <location>
        <begin position="455"/>
        <end position="478"/>
    </location>
</feature>
<dbReference type="PANTHER" id="PTHR30250">
    <property type="entry name" value="PST FAMILY PREDICTED COLANIC ACID TRANSPORTER"/>
    <property type="match status" value="1"/>
</dbReference>
<keyword evidence="5 6" id="KW-0472">Membrane</keyword>
<dbReference type="Proteomes" id="UP000265882">
    <property type="component" value="Unassembled WGS sequence"/>
</dbReference>
<keyword evidence="4 6" id="KW-1133">Transmembrane helix</keyword>
<evidence type="ECO:0000256" key="6">
    <source>
        <dbReference type="SAM" id="Phobius"/>
    </source>
</evidence>
<accession>A0A3A4NY09</accession>
<feature type="transmembrane region" description="Helical" evidence="6">
    <location>
        <begin position="115"/>
        <end position="141"/>
    </location>
</feature>
<evidence type="ECO:0000256" key="2">
    <source>
        <dbReference type="ARBA" id="ARBA00022475"/>
    </source>
</evidence>
<evidence type="ECO:0000256" key="5">
    <source>
        <dbReference type="ARBA" id="ARBA00023136"/>
    </source>
</evidence>
<name>A0A3A4NY09_ABYX5</name>
<dbReference type="CDD" id="cd13128">
    <property type="entry name" value="MATE_Wzx_like"/>
    <property type="match status" value="1"/>
</dbReference>
<dbReference type="PANTHER" id="PTHR30250:SF11">
    <property type="entry name" value="O-ANTIGEN TRANSPORTER-RELATED"/>
    <property type="match status" value="1"/>
</dbReference>
<dbReference type="AlphaFoldDB" id="A0A3A4NY09"/>
<dbReference type="Pfam" id="PF13440">
    <property type="entry name" value="Polysacc_synt_3"/>
    <property type="match status" value="1"/>
</dbReference>
<reference evidence="7 8" key="1">
    <citation type="journal article" date="2017" name="ISME J.">
        <title>Energy and carbon metabolisms in a deep terrestrial subsurface fluid microbial community.</title>
        <authorList>
            <person name="Momper L."/>
            <person name="Jungbluth S.P."/>
            <person name="Lee M.D."/>
            <person name="Amend J.P."/>
        </authorList>
    </citation>
    <scope>NUCLEOTIDE SEQUENCE [LARGE SCALE GENOMIC DNA]</scope>
    <source>
        <strain evidence="7">SURF_5</strain>
    </source>
</reference>
<protein>
    <submittedName>
        <fullName evidence="7">Flippase</fullName>
    </submittedName>
</protein>
<proteinExistence type="predicted"/>
<evidence type="ECO:0000256" key="3">
    <source>
        <dbReference type="ARBA" id="ARBA00022692"/>
    </source>
</evidence>
<comment type="caution">
    <text evidence="7">The sequence shown here is derived from an EMBL/GenBank/DDBJ whole genome shotgun (WGS) entry which is preliminary data.</text>
</comment>
<gene>
    <name evidence="7" type="ORF">C4520_10990</name>
</gene>
<feature type="transmembrane region" description="Helical" evidence="6">
    <location>
        <begin position="153"/>
        <end position="175"/>
    </location>
</feature>